<dbReference type="Pfam" id="PF00028">
    <property type="entry name" value="Cadherin"/>
    <property type="match status" value="1"/>
</dbReference>
<dbReference type="Proteomes" id="UP001497623">
    <property type="component" value="Unassembled WGS sequence"/>
</dbReference>
<keyword evidence="3 5" id="KW-0106">Calcium</keyword>
<protein>
    <recommendedName>
        <fullName evidence="6">Cadherin domain-containing protein</fullName>
    </recommendedName>
</protein>
<proteinExistence type="predicted"/>
<evidence type="ECO:0000256" key="5">
    <source>
        <dbReference type="PROSITE-ProRule" id="PRU00043"/>
    </source>
</evidence>
<dbReference type="PANTHER" id="PTHR24027:SF438">
    <property type="entry name" value="CADHERIN 23"/>
    <property type="match status" value="1"/>
</dbReference>
<gene>
    <name evidence="7" type="ORF">MNOR_LOCUS7065</name>
</gene>
<evidence type="ECO:0000259" key="6">
    <source>
        <dbReference type="PROSITE" id="PS50268"/>
    </source>
</evidence>
<dbReference type="SMART" id="SM00112">
    <property type="entry name" value="CA"/>
    <property type="match status" value="1"/>
</dbReference>
<keyword evidence="8" id="KW-1185">Reference proteome</keyword>
<keyword evidence="2" id="KW-0677">Repeat</keyword>
<feature type="domain" description="Cadherin" evidence="6">
    <location>
        <begin position="266"/>
        <end position="361"/>
    </location>
</feature>
<feature type="non-terminal residue" evidence="7">
    <location>
        <position position="1"/>
    </location>
</feature>
<dbReference type="PRINTS" id="PR00205">
    <property type="entry name" value="CADHERIN"/>
</dbReference>
<dbReference type="GO" id="GO:0031175">
    <property type="term" value="P:neuron projection development"/>
    <property type="evidence" value="ECO:0007669"/>
    <property type="project" value="TreeGrafter"/>
</dbReference>
<dbReference type="InterPro" id="IPR039808">
    <property type="entry name" value="Cadherin"/>
</dbReference>
<keyword evidence="4" id="KW-0472">Membrane</keyword>
<evidence type="ECO:0000256" key="2">
    <source>
        <dbReference type="ARBA" id="ARBA00022737"/>
    </source>
</evidence>
<dbReference type="SUPFAM" id="SSF49313">
    <property type="entry name" value="Cadherin-like"/>
    <property type="match status" value="2"/>
</dbReference>
<organism evidence="7 8">
    <name type="scientific">Meganyctiphanes norvegica</name>
    <name type="common">Northern krill</name>
    <name type="synonym">Thysanopoda norvegica</name>
    <dbReference type="NCBI Taxonomy" id="48144"/>
    <lineage>
        <taxon>Eukaryota</taxon>
        <taxon>Metazoa</taxon>
        <taxon>Ecdysozoa</taxon>
        <taxon>Arthropoda</taxon>
        <taxon>Crustacea</taxon>
        <taxon>Multicrustacea</taxon>
        <taxon>Malacostraca</taxon>
        <taxon>Eumalacostraca</taxon>
        <taxon>Eucarida</taxon>
        <taxon>Euphausiacea</taxon>
        <taxon>Euphausiidae</taxon>
        <taxon>Meganyctiphanes</taxon>
    </lineage>
</organism>
<comment type="subcellular location">
    <subcellularLocation>
        <location evidence="1">Membrane</location>
    </subcellularLocation>
</comment>
<dbReference type="GO" id="GO:0045296">
    <property type="term" value="F:cadherin binding"/>
    <property type="evidence" value="ECO:0007669"/>
    <property type="project" value="TreeGrafter"/>
</dbReference>
<dbReference type="InterPro" id="IPR002126">
    <property type="entry name" value="Cadherin-like_dom"/>
</dbReference>
<evidence type="ECO:0000256" key="3">
    <source>
        <dbReference type="ARBA" id="ARBA00022837"/>
    </source>
</evidence>
<name>A0AAV2Q4Z5_MEGNR</name>
<accession>A0AAV2Q4Z5</accession>
<evidence type="ECO:0000313" key="8">
    <source>
        <dbReference type="Proteomes" id="UP001497623"/>
    </source>
</evidence>
<dbReference type="GO" id="GO:0005509">
    <property type="term" value="F:calcium ion binding"/>
    <property type="evidence" value="ECO:0007669"/>
    <property type="project" value="UniProtKB-UniRule"/>
</dbReference>
<dbReference type="Gene3D" id="2.60.40.60">
    <property type="entry name" value="Cadherins"/>
    <property type="match status" value="2"/>
</dbReference>
<dbReference type="AlphaFoldDB" id="A0AAV2Q4Z5"/>
<dbReference type="PANTHER" id="PTHR24027">
    <property type="entry name" value="CADHERIN-23"/>
    <property type="match status" value="1"/>
</dbReference>
<dbReference type="CDD" id="cd11304">
    <property type="entry name" value="Cadherin_repeat"/>
    <property type="match status" value="1"/>
</dbReference>
<feature type="non-terminal residue" evidence="7">
    <location>
        <position position="413"/>
    </location>
</feature>
<dbReference type="GO" id="GO:0016342">
    <property type="term" value="C:catenin complex"/>
    <property type="evidence" value="ECO:0007669"/>
    <property type="project" value="TreeGrafter"/>
</dbReference>
<dbReference type="PROSITE" id="PS50268">
    <property type="entry name" value="CADHERIN_2"/>
    <property type="match status" value="1"/>
</dbReference>
<comment type="caution">
    <text evidence="7">The sequence shown here is derived from an EMBL/GenBank/DDBJ whole genome shotgun (WGS) entry which is preliminary data.</text>
</comment>
<dbReference type="EMBL" id="CAXKWB010003042">
    <property type="protein sequence ID" value="CAL4068263.1"/>
    <property type="molecule type" value="Genomic_DNA"/>
</dbReference>
<dbReference type="GO" id="GO:0016477">
    <property type="term" value="P:cell migration"/>
    <property type="evidence" value="ECO:0007669"/>
    <property type="project" value="TreeGrafter"/>
</dbReference>
<evidence type="ECO:0000256" key="1">
    <source>
        <dbReference type="ARBA" id="ARBA00004370"/>
    </source>
</evidence>
<dbReference type="GO" id="GO:0008013">
    <property type="term" value="F:beta-catenin binding"/>
    <property type="evidence" value="ECO:0007669"/>
    <property type="project" value="TreeGrafter"/>
</dbReference>
<dbReference type="GO" id="GO:0007156">
    <property type="term" value="P:homophilic cell adhesion via plasma membrane adhesion molecules"/>
    <property type="evidence" value="ECO:0007669"/>
    <property type="project" value="InterPro"/>
</dbReference>
<sequence>VGQASSMLSVTYFLEVNSDVAVPASLVNSWALPVTISDKASGKDVANHLQLKLLVLVVVLVGSSDGFRELVVYWCRFLRLELSSGMKSLMSPIGPVLSIRRRFIVFTPTSAQPLLRAMVVLKVLFSAAMSPVAPDMDFSTIGQFENQLTITILVVLAVLGDHLHCLGISAAVFTPVSACSVLRQFCLKHVGIRILSLYTTTPWTVDRLSRSGKLRWLLRCARSENSFRAYLDSAEWVNLLPTNLSCQPVSALKGSILSDFTQANRTYVVKVSAQDNDDLFEGQNAALVYTLEKNVIDEGSGRPIFSVDSHSGQITSALCCLDREKTSNYVIQVVATDGGGLKGTGTVLVHISDENDVPPRFSRPEWIVELKENHNIAEPFATIYVIDKDMSNNFTFRVITSPTDGCQKYEQKE</sequence>
<evidence type="ECO:0000313" key="7">
    <source>
        <dbReference type="EMBL" id="CAL4068263.1"/>
    </source>
</evidence>
<reference evidence="7 8" key="1">
    <citation type="submission" date="2024-05" db="EMBL/GenBank/DDBJ databases">
        <authorList>
            <person name="Wallberg A."/>
        </authorList>
    </citation>
    <scope>NUCLEOTIDE SEQUENCE [LARGE SCALE GENOMIC DNA]</scope>
</reference>
<dbReference type="InterPro" id="IPR015919">
    <property type="entry name" value="Cadherin-like_sf"/>
</dbReference>
<evidence type="ECO:0000256" key="4">
    <source>
        <dbReference type="ARBA" id="ARBA00023136"/>
    </source>
</evidence>